<comment type="pathway">
    <text evidence="2 7 8">Pyrimidine metabolism; UMP biosynthesis via de novo pathway; UMP from orotate: step 2/2.</text>
</comment>
<feature type="binding site" evidence="7">
    <location>
        <position position="194"/>
    </location>
    <ligand>
        <name>substrate</name>
    </ligand>
</feature>
<evidence type="ECO:0000256" key="2">
    <source>
        <dbReference type="ARBA" id="ARBA00004861"/>
    </source>
</evidence>
<evidence type="ECO:0000256" key="3">
    <source>
        <dbReference type="ARBA" id="ARBA00022793"/>
    </source>
</evidence>
<feature type="binding site" evidence="7">
    <location>
        <position position="12"/>
    </location>
    <ligand>
        <name>substrate</name>
    </ligand>
</feature>
<sequence length="243" mass="25590">MSPKDRIIFPLDLPTETEALDYATLLCGKVGMFKIGLELFLECGPSIVEKVRQAGAADIFLDLKLHDIPVTVERAVARVADLGVRFLTVHCGESEAMLKGAVAGSGGKVGILGVTVLTSVGPDDIRKSGFLPQYAEDLKQLVVKRAVMASACGCAGVICSGHEASVIREAAGDDFFTVTPGIRPAWEGTGADDQKRVMTPAEAIASGSDYLVIGRPIRNAEDPVAAAARVAEEIQEGLLARGR</sequence>
<keyword evidence="5 7" id="KW-0456">Lyase</keyword>
<evidence type="ECO:0000256" key="6">
    <source>
        <dbReference type="ARBA" id="ARBA00049157"/>
    </source>
</evidence>
<feature type="domain" description="Orotidine 5'-phosphate decarboxylase" evidence="9">
    <location>
        <begin position="6"/>
        <end position="230"/>
    </location>
</feature>
<dbReference type="SUPFAM" id="SSF51366">
    <property type="entry name" value="Ribulose-phoshate binding barrel"/>
    <property type="match status" value="1"/>
</dbReference>
<evidence type="ECO:0000259" key="9">
    <source>
        <dbReference type="SMART" id="SM00934"/>
    </source>
</evidence>
<evidence type="ECO:0000313" key="11">
    <source>
        <dbReference type="Proteomes" id="UP001320148"/>
    </source>
</evidence>
<evidence type="ECO:0000256" key="1">
    <source>
        <dbReference type="ARBA" id="ARBA00002356"/>
    </source>
</evidence>
<dbReference type="Pfam" id="PF00215">
    <property type="entry name" value="OMPdecase"/>
    <property type="match status" value="1"/>
</dbReference>
<dbReference type="SMART" id="SM00934">
    <property type="entry name" value="OMPdecase"/>
    <property type="match status" value="1"/>
</dbReference>
<dbReference type="InterPro" id="IPR018089">
    <property type="entry name" value="OMPdecase_AS"/>
</dbReference>
<feature type="binding site" evidence="7">
    <location>
        <position position="183"/>
    </location>
    <ligand>
        <name>substrate</name>
    </ligand>
</feature>
<comment type="catalytic activity">
    <reaction evidence="6 7 8">
        <text>orotidine 5'-phosphate + H(+) = UMP + CO2</text>
        <dbReference type="Rhea" id="RHEA:11596"/>
        <dbReference type="ChEBI" id="CHEBI:15378"/>
        <dbReference type="ChEBI" id="CHEBI:16526"/>
        <dbReference type="ChEBI" id="CHEBI:57538"/>
        <dbReference type="ChEBI" id="CHEBI:57865"/>
        <dbReference type="EC" id="4.1.1.23"/>
    </reaction>
</comment>
<protein>
    <recommendedName>
        <fullName evidence="7">Orotidine 5'-phosphate decarboxylase</fullName>
        <ecNumber evidence="7">4.1.1.23</ecNumber>
    </recommendedName>
    <alternativeName>
        <fullName evidence="7">OMP decarboxylase</fullName>
        <shortName evidence="7">OMPDCase</shortName>
        <shortName evidence="7">OMPdecase</shortName>
    </alternativeName>
</protein>
<proteinExistence type="inferred from homology"/>
<feature type="binding site" evidence="7">
    <location>
        <begin position="62"/>
        <end position="71"/>
    </location>
    <ligand>
        <name>substrate</name>
    </ligand>
</feature>
<dbReference type="HAMAP" id="MF_01200_B">
    <property type="entry name" value="OMPdecase_type1_B"/>
    <property type="match status" value="1"/>
</dbReference>
<dbReference type="Proteomes" id="UP001320148">
    <property type="component" value="Chromosome"/>
</dbReference>
<dbReference type="InterPro" id="IPR011060">
    <property type="entry name" value="RibuloseP-bd_barrel"/>
</dbReference>
<name>A0ABM7PK64_9BACT</name>
<dbReference type="CDD" id="cd04725">
    <property type="entry name" value="OMP_decarboxylase_like"/>
    <property type="match status" value="1"/>
</dbReference>
<evidence type="ECO:0000256" key="7">
    <source>
        <dbReference type="HAMAP-Rule" id="MF_01200"/>
    </source>
</evidence>
<comment type="subunit">
    <text evidence="7">Homodimer.</text>
</comment>
<feature type="binding site" evidence="7">
    <location>
        <position position="34"/>
    </location>
    <ligand>
        <name>substrate</name>
    </ligand>
</feature>
<evidence type="ECO:0000313" key="10">
    <source>
        <dbReference type="EMBL" id="BCS97509.1"/>
    </source>
</evidence>
<dbReference type="PANTHER" id="PTHR32119">
    <property type="entry name" value="OROTIDINE 5'-PHOSPHATE DECARBOXYLASE"/>
    <property type="match status" value="1"/>
</dbReference>
<dbReference type="NCBIfam" id="NF001273">
    <property type="entry name" value="PRK00230.1"/>
    <property type="match status" value="1"/>
</dbReference>
<evidence type="ECO:0000256" key="8">
    <source>
        <dbReference type="RuleBase" id="RU000512"/>
    </source>
</evidence>
<dbReference type="Gene3D" id="3.20.20.70">
    <property type="entry name" value="Aldolase class I"/>
    <property type="match status" value="1"/>
</dbReference>
<reference evidence="10 11" key="1">
    <citation type="submission" date="2021-02" db="EMBL/GenBank/DDBJ databases">
        <title>Complete genome of Desulfoluna sp. strain ASN36.</title>
        <authorList>
            <person name="Takahashi A."/>
            <person name="Kojima H."/>
            <person name="Fukui M."/>
        </authorList>
    </citation>
    <scope>NUCLEOTIDE SEQUENCE [LARGE SCALE GENOMIC DNA]</scope>
    <source>
        <strain evidence="10 11">ASN36</strain>
    </source>
</reference>
<feature type="binding site" evidence="7">
    <location>
        <position position="215"/>
    </location>
    <ligand>
        <name>substrate</name>
    </ligand>
</feature>
<dbReference type="PANTHER" id="PTHR32119:SF2">
    <property type="entry name" value="OROTIDINE 5'-PHOSPHATE DECARBOXYLASE"/>
    <property type="match status" value="1"/>
</dbReference>
<dbReference type="InterPro" id="IPR014732">
    <property type="entry name" value="OMPdecase"/>
</dbReference>
<feature type="binding site" evidence="7">
    <location>
        <position position="214"/>
    </location>
    <ligand>
        <name>substrate</name>
    </ligand>
</feature>
<dbReference type="NCBIfam" id="TIGR01740">
    <property type="entry name" value="pyrF"/>
    <property type="match status" value="1"/>
</dbReference>
<dbReference type="InterPro" id="IPR013785">
    <property type="entry name" value="Aldolase_TIM"/>
</dbReference>
<dbReference type="EC" id="4.1.1.23" evidence="7"/>
<evidence type="ECO:0000256" key="4">
    <source>
        <dbReference type="ARBA" id="ARBA00022975"/>
    </source>
</evidence>
<feature type="binding site" evidence="7">
    <location>
        <position position="118"/>
    </location>
    <ligand>
        <name>substrate</name>
    </ligand>
</feature>
<keyword evidence="4 7" id="KW-0665">Pyrimidine biosynthesis</keyword>
<feature type="active site" description="Proton donor" evidence="7">
    <location>
        <position position="64"/>
    </location>
</feature>
<dbReference type="InterPro" id="IPR001754">
    <property type="entry name" value="OMPdeCOase_dom"/>
</dbReference>
<keyword evidence="3 7" id="KW-0210">Decarboxylase</keyword>
<comment type="similarity">
    <text evidence="7">Belongs to the OMP decarboxylase family. Type 1 subfamily.</text>
</comment>
<evidence type="ECO:0000256" key="5">
    <source>
        <dbReference type="ARBA" id="ARBA00023239"/>
    </source>
</evidence>
<accession>A0ABM7PK64</accession>
<dbReference type="PROSITE" id="PS00156">
    <property type="entry name" value="OMPDECASE"/>
    <property type="match status" value="1"/>
</dbReference>
<keyword evidence="11" id="KW-1185">Reference proteome</keyword>
<comment type="function">
    <text evidence="1 7">Catalyzes the decarboxylation of orotidine 5'-monophosphate (OMP) to uridine 5'-monophosphate (UMP).</text>
</comment>
<gene>
    <name evidence="7 10" type="primary">pyrF</name>
    <name evidence="10" type="ORF">DSLASN_31410</name>
</gene>
<dbReference type="InterPro" id="IPR047596">
    <property type="entry name" value="OMPdecase_bac"/>
</dbReference>
<organism evidence="10 11">
    <name type="scientific">Desulfoluna limicola</name>
    <dbReference type="NCBI Taxonomy" id="2810562"/>
    <lineage>
        <taxon>Bacteria</taxon>
        <taxon>Pseudomonadati</taxon>
        <taxon>Thermodesulfobacteriota</taxon>
        <taxon>Desulfobacteria</taxon>
        <taxon>Desulfobacterales</taxon>
        <taxon>Desulfolunaceae</taxon>
        <taxon>Desulfoluna</taxon>
    </lineage>
</organism>
<dbReference type="EMBL" id="AP024488">
    <property type="protein sequence ID" value="BCS97509.1"/>
    <property type="molecule type" value="Genomic_DNA"/>
</dbReference>